<proteinExistence type="predicted"/>
<protein>
    <submittedName>
        <fullName evidence="1">Uncharacterized protein</fullName>
    </submittedName>
</protein>
<dbReference type="AlphaFoldDB" id="A0AAW0FIP7"/>
<organism evidence="1 2">
    <name type="scientific">Cerrena zonata</name>
    <dbReference type="NCBI Taxonomy" id="2478898"/>
    <lineage>
        <taxon>Eukaryota</taxon>
        <taxon>Fungi</taxon>
        <taxon>Dikarya</taxon>
        <taxon>Basidiomycota</taxon>
        <taxon>Agaricomycotina</taxon>
        <taxon>Agaricomycetes</taxon>
        <taxon>Polyporales</taxon>
        <taxon>Cerrenaceae</taxon>
        <taxon>Cerrena</taxon>
    </lineage>
</organism>
<name>A0AAW0FIP7_9APHY</name>
<sequence>MAGACPCVLSTTLPYIPQLDKEDTSFLCSENSARIELSLTQMQVLQCSYHLPVLSRYGHTTGTLYGGLNITPIILLLNDHLNWCIYDSAIDAIPISRRLPTPLSQEKNSRTTVEVKTFVAAITIWLNRCIRWSTWL</sequence>
<dbReference type="EMBL" id="JASBNA010000048">
    <property type="protein sequence ID" value="KAK7680621.1"/>
    <property type="molecule type" value="Genomic_DNA"/>
</dbReference>
<accession>A0AAW0FIP7</accession>
<reference evidence="1 2" key="1">
    <citation type="submission" date="2022-09" db="EMBL/GenBank/DDBJ databases">
        <authorList>
            <person name="Palmer J.M."/>
        </authorList>
    </citation>
    <scope>NUCLEOTIDE SEQUENCE [LARGE SCALE GENOMIC DNA]</scope>
    <source>
        <strain evidence="1 2">DSM 7382</strain>
    </source>
</reference>
<evidence type="ECO:0000313" key="1">
    <source>
        <dbReference type="EMBL" id="KAK7680621.1"/>
    </source>
</evidence>
<keyword evidence="2" id="KW-1185">Reference proteome</keyword>
<gene>
    <name evidence="1" type="ORF">QCA50_016403</name>
</gene>
<dbReference type="Proteomes" id="UP001385951">
    <property type="component" value="Unassembled WGS sequence"/>
</dbReference>
<evidence type="ECO:0000313" key="2">
    <source>
        <dbReference type="Proteomes" id="UP001385951"/>
    </source>
</evidence>
<comment type="caution">
    <text evidence="1">The sequence shown here is derived from an EMBL/GenBank/DDBJ whole genome shotgun (WGS) entry which is preliminary data.</text>
</comment>